<evidence type="ECO:0000256" key="6">
    <source>
        <dbReference type="ARBA" id="ARBA00022884"/>
    </source>
</evidence>
<dbReference type="PRINTS" id="PR02008">
    <property type="entry name" value="RCMTFAMILY"/>
</dbReference>
<evidence type="ECO:0000256" key="7">
    <source>
        <dbReference type="ARBA" id="ARBA00022946"/>
    </source>
</evidence>
<evidence type="ECO:0000256" key="11">
    <source>
        <dbReference type="ARBA" id="ARBA00049906"/>
    </source>
</evidence>
<evidence type="ECO:0000256" key="9">
    <source>
        <dbReference type="ARBA" id="ARBA00042050"/>
    </source>
</evidence>
<keyword evidence="3 14" id="KW-0489">Methyltransferase</keyword>
<protein>
    <recommendedName>
        <fullName evidence="12">5-cytosine rRNA methyltransferase NSUN4</fullName>
    </recommendedName>
    <alternativeName>
        <fullName evidence="13">5-cytosine tRNA methyltransferase NSUN4</fullName>
    </alternativeName>
    <alternativeName>
        <fullName evidence="9">NOL1/NOP2/Sun domain family member 4</fullName>
    </alternativeName>
</protein>
<feature type="binding site" evidence="14">
    <location>
        <position position="272"/>
    </location>
    <ligand>
        <name>S-adenosyl-L-methionine</name>
        <dbReference type="ChEBI" id="CHEBI:59789"/>
    </ligand>
</feature>
<comment type="catalytic activity">
    <reaction evidence="10">
        <text>a cytidine in rRNA + S-adenosyl-L-methionine = a 5-methylcytidine in rRNA + S-adenosyl-L-homocysteine + H(+)</text>
        <dbReference type="Rhea" id="RHEA:61484"/>
        <dbReference type="Rhea" id="RHEA-COMP:15836"/>
        <dbReference type="Rhea" id="RHEA-COMP:15837"/>
        <dbReference type="ChEBI" id="CHEBI:15378"/>
        <dbReference type="ChEBI" id="CHEBI:57856"/>
        <dbReference type="ChEBI" id="CHEBI:59789"/>
        <dbReference type="ChEBI" id="CHEBI:74483"/>
        <dbReference type="ChEBI" id="CHEBI:82748"/>
    </reaction>
</comment>
<feature type="binding site" evidence="14">
    <location>
        <begin position="198"/>
        <end position="204"/>
    </location>
    <ligand>
        <name>S-adenosyl-L-methionine</name>
        <dbReference type="ChEBI" id="CHEBI:59789"/>
    </ligand>
</feature>
<keyword evidence="5 14" id="KW-0949">S-adenosyl-L-methionine</keyword>
<feature type="domain" description="SAM-dependent MTase RsmB/NOP-type" evidence="15">
    <location>
        <begin position="91"/>
        <end position="400"/>
    </location>
</feature>
<comment type="caution">
    <text evidence="16">The sequence shown here is derived from an EMBL/GenBank/DDBJ whole genome shotgun (WGS) entry which is preliminary data.</text>
</comment>
<dbReference type="AlphaFoldDB" id="A0A9D3MHZ2"/>
<evidence type="ECO:0000256" key="10">
    <source>
        <dbReference type="ARBA" id="ARBA00049302"/>
    </source>
</evidence>
<dbReference type="InterPro" id="IPR001678">
    <property type="entry name" value="MeTrfase_RsmB-F_NOP2_dom"/>
</dbReference>
<dbReference type="EMBL" id="JAFIRN010000006">
    <property type="protein sequence ID" value="KAG5847600.1"/>
    <property type="molecule type" value="Genomic_DNA"/>
</dbReference>
<evidence type="ECO:0000256" key="2">
    <source>
        <dbReference type="ARBA" id="ARBA00022552"/>
    </source>
</evidence>
<keyword evidence="7" id="KW-0809">Transit peptide</keyword>
<dbReference type="Pfam" id="PF01189">
    <property type="entry name" value="Methyltr_RsmB-F"/>
    <property type="match status" value="1"/>
</dbReference>
<evidence type="ECO:0000313" key="17">
    <source>
        <dbReference type="Proteomes" id="UP001044222"/>
    </source>
</evidence>
<dbReference type="PANTHER" id="PTHR22808:SF3">
    <property type="entry name" value="5-METHYLCYTOSINE RRNA METHYLTRANSFERASE NSUN4"/>
    <property type="match status" value="1"/>
</dbReference>
<dbReference type="InterPro" id="IPR029063">
    <property type="entry name" value="SAM-dependent_MTases_sf"/>
</dbReference>
<sequence length="401" mass="44944">MAARTNVRILLRKLKWISVIPRRNRVKTKWAASQAKFPSTSLALQNFDVNYGTQLGDLWPSVRVSMLSEQKYGALINNFSDATEVMEELQSQGALDFVCSDFEQGDERQGTTEEYLHGDELSSVNATFSASETQEETVPPRLSPNIKCLVFPKGDISRFKPARPDSNRTLGYYLMDAASLLPVLALDAQEGHSVLDLCAAPGGKTLALLQTQAIGYLAVNDSSVSRMARLHRVLQNYIPREHWSEDQVRITSFDGRKWGELERDTFDRVLVDVPCTTDRHSLLEEDNNIFKKSRTKERQMLPLLQTQLLVAGLQAVQPGGEVLYSTCTLSQLQNECVVERALQVAQEELGITAHVQDLGPFAQLFGDTFRFAPKPRLGELVLPHLTANFGPIYLCKLHRSH</sequence>
<dbReference type="SUPFAM" id="SSF53335">
    <property type="entry name" value="S-adenosyl-L-methionine-dependent methyltransferases"/>
    <property type="match status" value="1"/>
</dbReference>
<feature type="binding site" evidence="14">
    <location>
        <position position="254"/>
    </location>
    <ligand>
        <name>S-adenosyl-L-methionine</name>
        <dbReference type="ChEBI" id="CHEBI:59789"/>
    </ligand>
</feature>
<evidence type="ECO:0000256" key="14">
    <source>
        <dbReference type="PROSITE-ProRule" id="PRU01023"/>
    </source>
</evidence>
<evidence type="ECO:0000259" key="15">
    <source>
        <dbReference type="PROSITE" id="PS51686"/>
    </source>
</evidence>
<dbReference type="InterPro" id="IPR049560">
    <property type="entry name" value="MeTrfase_RsmB-F_NOP2_cat"/>
</dbReference>
<evidence type="ECO:0000256" key="12">
    <source>
        <dbReference type="ARBA" id="ARBA00050027"/>
    </source>
</evidence>
<keyword evidence="2" id="KW-0698">rRNA processing</keyword>
<keyword evidence="6 14" id="KW-0694">RNA-binding</keyword>
<dbReference type="Gene3D" id="6.20.240.40">
    <property type="match status" value="1"/>
</dbReference>
<evidence type="ECO:0000256" key="5">
    <source>
        <dbReference type="ARBA" id="ARBA00022691"/>
    </source>
</evidence>
<evidence type="ECO:0000256" key="8">
    <source>
        <dbReference type="ARBA" id="ARBA00023128"/>
    </source>
</evidence>
<proteinExistence type="inferred from homology"/>
<keyword evidence="4 14" id="KW-0808">Transferase</keyword>
<dbReference type="GO" id="GO:0005762">
    <property type="term" value="C:mitochondrial large ribosomal subunit"/>
    <property type="evidence" value="ECO:0007669"/>
    <property type="project" value="TreeGrafter"/>
</dbReference>
<feature type="binding site" evidence="14">
    <location>
        <position position="221"/>
    </location>
    <ligand>
        <name>S-adenosyl-L-methionine</name>
        <dbReference type="ChEBI" id="CHEBI:59789"/>
    </ligand>
</feature>
<dbReference type="FunFam" id="3.40.50.150:FF:000055">
    <property type="entry name" value="5-methylcytosine rRNA methyltransferase NSUN4"/>
    <property type="match status" value="1"/>
</dbReference>
<organism evidence="16 17">
    <name type="scientific">Anguilla anguilla</name>
    <name type="common">European freshwater eel</name>
    <name type="synonym">Muraena anguilla</name>
    <dbReference type="NCBI Taxonomy" id="7936"/>
    <lineage>
        <taxon>Eukaryota</taxon>
        <taxon>Metazoa</taxon>
        <taxon>Chordata</taxon>
        <taxon>Craniata</taxon>
        <taxon>Vertebrata</taxon>
        <taxon>Euteleostomi</taxon>
        <taxon>Actinopterygii</taxon>
        <taxon>Neopterygii</taxon>
        <taxon>Teleostei</taxon>
        <taxon>Anguilliformes</taxon>
        <taxon>Anguillidae</taxon>
        <taxon>Anguilla</taxon>
    </lineage>
</organism>
<dbReference type="PROSITE" id="PS51686">
    <property type="entry name" value="SAM_MT_RSMB_NOP"/>
    <property type="match status" value="1"/>
</dbReference>
<dbReference type="GO" id="GO:0008173">
    <property type="term" value="F:RNA methyltransferase activity"/>
    <property type="evidence" value="ECO:0007669"/>
    <property type="project" value="InterPro"/>
</dbReference>
<keyword evidence="8" id="KW-0496">Mitochondrion</keyword>
<comment type="catalytic activity">
    <reaction evidence="11">
        <text>a cytidine in mRNA + S-adenosyl-L-methionine = a 5-methylcytidine in mRNA + S-adenosyl-L-homocysteine + H(+)</text>
        <dbReference type="Rhea" id="RHEA:61464"/>
        <dbReference type="Rhea" id="RHEA-COMP:15145"/>
        <dbReference type="Rhea" id="RHEA-COMP:15826"/>
        <dbReference type="ChEBI" id="CHEBI:15378"/>
        <dbReference type="ChEBI" id="CHEBI:57856"/>
        <dbReference type="ChEBI" id="CHEBI:59789"/>
        <dbReference type="ChEBI" id="CHEBI:74483"/>
        <dbReference type="ChEBI" id="CHEBI:82748"/>
    </reaction>
</comment>
<evidence type="ECO:0000256" key="1">
    <source>
        <dbReference type="ARBA" id="ARBA00004173"/>
    </source>
</evidence>
<keyword evidence="17" id="KW-1185">Reference proteome</keyword>
<evidence type="ECO:0000256" key="4">
    <source>
        <dbReference type="ARBA" id="ARBA00022679"/>
    </source>
</evidence>
<dbReference type="Gene3D" id="3.40.50.150">
    <property type="entry name" value="Vaccinia Virus protein VP39"/>
    <property type="match status" value="1"/>
</dbReference>
<name>A0A9D3MHZ2_ANGAN</name>
<accession>A0A9D3MHZ2</accession>
<reference evidence="16" key="1">
    <citation type="submission" date="2021-01" db="EMBL/GenBank/DDBJ databases">
        <title>A chromosome-scale assembly of European eel, Anguilla anguilla.</title>
        <authorList>
            <person name="Henkel C."/>
            <person name="Jong-Raadsen S.A."/>
            <person name="Dufour S."/>
            <person name="Weltzien F.-A."/>
            <person name="Palstra A.P."/>
            <person name="Pelster B."/>
            <person name="Spaink H.P."/>
            <person name="Van Den Thillart G.E."/>
            <person name="Jansen H."/>
            <person name="Zahm M."/>
            <person name="Klopp C."/>
            <person name="Cedric C."/>
            <person name="Louis A."/>
            <person name="Berthelot C."/>
            <person name="Parey E."/>
            <person name="Roest Crollius H."/>
            <person name="Montfort J."/>
            <person name="Robinson-Rechavi M."/>
            <person name="Bucao C."/>
            <person name="Bouchez O."/>
            <person name="Gislard M."/>
            <person name="Lluch J."/>
            <person name="Milhes M."/>
            <person name="Lampietro C."/>
            <person name="Lopez Roques C."/>
            <person name="Donnadieu C."/>
            <person name="Braasch I."/>
            <person name="Desvignes T."/>
            <person name="Postlethwait J."/>
            <person name="Bobe J."/>
            <person name="Guiguen Y."/>
            <person name="Dirks R."/>
        </authorList>
    </citation>
    <scope>NUCLEOTIDE SEQUENCE</scope>
    <source>
        <strain evidence="16">Tag_6206</strain>
        <tissue evidence="16">Liver</tissue>
    </source>
</reference>
<dbReference type="GO" id="GO:0031167">
    <property type="term" value="P:rRNA methylation"/>
    <property type="evidence" value="ECO:0007669"/>
    <property type="project" value="TreeGrafter"/>
</dbReference>
<dbReference type="PANTHER" id="PTHR22808">
    <property type="entry name" value="NCL1 YEAST -RELATED NOL1/NOP2/FMU SUN DOMAIN-CONTAINING"/>
    <property type="match status" value="1"/>
</dbReference>
<evidence type="ECO:0000313" key="16">
    <source>
        <dbReference type="EMBL" id="KAG5847600.1"/>
    </source>
</evidence>
<dbReference type="Proteomes" id="UP001044222">
    <property type="component" value="Chromosome 6"/>
</dbReference>
<gene>
    <name evidence="16" type="ORF">ANANG_G00127900</name>
</gene>
<evidence type="ECO:0000256" key="3">
    <source>
        <dbReference type="ARBA" id="ARBA00022603"/>
    </source>
</evidence>
<dbReference type="CDD" id="cd02440">
    <property type="entry name" value="AdoMet_MTases"/>
    <property type="match status" value="1"/>
</dbReference>
<comment type="subcellular location">
    <subcellularLocation>
        <location evidence="1">Mitochondrion</location>
    </subcellularLocation>
</comment>
<comment type="similarity">
    <text evidence="14">Belongs to the class I-like SAM-binding methyltransferase superfamily. RsmB/NOP family.</text>
</comment>
<evidence type="ECO:0000256" key="13">
    <source>
        <dbReference type="ARBA" id="ARBA00050049"/>
    </source>
</evidence>
<feature type="active site" description="Nucleophile" evidence="14">
    <location>
        <position position="327"/>
    </location>
</feature>
<dbReference type="InterPro" id="IPR023267">
    <property type="entry name" value="RCMT"/>
</dbReference>
<dbReference type="GO" id="GO:0003723">
    <property type="term" value="F:RNA binding"/>
    <property type="evidence" value="ECO:0007669"/>
    <property type="project" value="UniProtKB-UniRule"/>
</dbReference>